<evidence type="ECO:0000313" key="3">
    <source>
        <dbReference type="Proteomes" id="UP000005951"/>
    </source>
</evidence>
<dbReference type="Pfam" id="PF02698">
    <property type="entry name" value="DUF218"/>
    <property type="match status" value="1"/>
</dbReference>
<evidence type="ECO:0000259" key="1">
    <source>
        <dbReference type="Pfam" id="PF02698"/>
    </source>
</evidence>
<organism evidence="2 3">
    <name type="scientific">Rhodococcus opacus M213</name>
    <dbReference type="NCBI Taxonomy" id="1129896"/>
    <lineage>
        <taxon>Bacteria</taxon>
        <taxon>Bacillati</taxon>
        <taxon>Actinomycetota</taxon>
        <taxon>Actinomycetes</taxon>
        <taxon>Mycobacteriales</taxon>
        <taxon>Nocardiaceae</taxon>
        <taxon>Rhodococcus</taxon>
    </lineage>
</organism>
<reference evidence="2 3" key="1">
    <citation type="journal article" date="2013" name="Genome Announc.">
        <title>Draft Genome Sequence of Rhodococcus opacus Strain M213 Shows a Diverse Catabolic Potential.</title>
        <authorList>
            <person name="Pathak A."/>
            <person name="Green S.J."/>
            <person name="Ogram A."/>
            <person name="Chauhan A."/>
        </authorList>
    </citation>
    <scope>NUCLEOTIDE SEQUENCE [LARGE SCALE GENOMIC DNA]</scope>
    <source>
        <strain evidence="2 3">M213</strain>
    </source>
</reference>
<dbReference type="EMBL" id="AJYC02000006">
    <property type="protein sequence ID" value="EKT84471.1"/>
    <property type="molecule type" value="Genomic_DNA"/>
</dbReference>
<dbReference type="CDD" id="cd06259">
    <property type="entry name" value="YdcF-like"/>
    <property type="match status" value="1"/>
</dbReference>
<dbReference type="AlphaFoldDB" id="K8XUC7"/>
<comment type="caution">
    <text evidence="2">The sequence shown here is derived from an EMBL/GenBank/DDBJ whole genome shotgun (WGS) entry which is preliminary data.</text>
</comment>
<gene>
    <name evidence="2" type="ORF">WSS_A01845</name>
</gene>
<name>K8XUC7_RHOOP</name>
<dbReference type="Proteomes" id="UP000005951">
    <property type="component" value="Unassembled WGS sequence"/>
</dbReference>
<proteinExistence type="predicted"/>
<accession>K8XUC7</accession>
<sequence length="166" mass="18634">MAGLGIGGYFVYTKSRIDPVARVDAIVVLGGDHDGRQEYGIELAQQGISRNVVLSDWLTGAEATAKYCAILDTRFVVRCVRPVPSTTRGEALFTRQLAAENGWTSILVISWRYHLPRARYIFGQCFDGEIRMRAVPRDYRRSLAAWEYTYLYQTVGYAKALLQGAC</sequence>
<evidence type="ECO:0000313" key="2">
    <source>
        <dbReference type="EMBL" id="EKT84471.1"/>
    </source>
</evidence>
<feature type="domain" description="DUF218" evidence="1">
    <location>
        <begin position="24"/>
        <end position="136"/>
    </location>
</feature>
<dbReference type="InterPro" id="IPR003848">
    <property type="entry name" value="DUF218"/>
</dbReference>
<protein>
    <recommendedName>
        <fullName evidence="1">DUF218 domain-containing protein</fullName>
    </recommendedName>
</protein>